<sequence length="70" mass="7220">MTGSSTVPAASPTPALFELRNASSVWTVTNCVTFSIGCTMFTFFGVAAFSAAAPRSTTNATAAPLSTLRR</sequence>
<reference evidence="3" key="1">
    <citation type="submission" date="2022-11" db="UniProtKB">
        <authorList>
            <consortium name="WormBaseParasite"/>
        </authorList>
    </citation>
    <scope>IDENTIFICATION</scope>
</reference>
<accession>A0A915KJE9</accession>
<keyword evidence="1" id="KW-0472">Membrane</keyword>
<keyword evidence="1" id="KW-0812">Transmembrane</keyword>
<keyword evidence="2" id="KW-1185">Reference proteome</keyword>
<evidence type="ECO:0000256" key="1">
    <source>
        <dbReference type="SAM" id="Phobius"/>
    </source>
</evidence>
<evidence type="ECO:0000313" key="3">
    <source>
        <dbReference type="WBParaSite" id="nRc.2.0.1.t38945-RA"/>
    </source>
</evidence>
<protein>
    <submittedName>
        <fullName evidence="3">Uncharacterized protein</fullName>
    </submittedName>
</protein>
<feature type="transmembrane region" description="Helical" evidence="1">
    <location>
        <begin position="25"/>
        <end position="49"/>
    </location>
</feature>
<keyword evidence="1" id="KW-1133">Transmembrane helix</keyword>
<dbReference type="Proteomes" id="UP000887565">
    <property type="component" value="Unplaced"/>
</dbReference>
<name>A0A915KJE9_ROMCU</name>
<proteinExistence type="predicted"/>
<dbReference type="WBParaSite" id="nRc.2.0.1.t38945-RA">
    <property type="protein sequence ID" value="nRc.2.0.1.t38945-RA"/>
    <property type="gene ID" value="nRc.2.0.1.g38945"/>
</dbReference>
<dbReference type="AlphaFoldDB" id="A0A915KJE9"/>
<evidence type="ECO:0000313" key="2">
    <source>
        <dbReference type="Proteomes" id="UP000887565"/>
    </source>
</evidence>
<organism evidence="2 3">
    <name type="scientific">Romanomermis culicivorax</name>
    <name type="common">Nematode worm</name>
    <dbReference type="NCBI Taxonomy" id="13658"/>
    <lineage>
        <taxon>Eukaryota</taxon>
        <taxon>Metazoa</taxon>
        <taxon>Ecdysozoa</taxon>
        <taxon>Nematoda</taxon>
        <taxon>Enoplea</taxon>
        <taxon>Dorylaimia</taxon>
        <taxon>Mermithida</taxon>
        <taxon>Mermithoidea</taxon>
        <taxon>Mermithidae</taxon>
        <taxon>Romanomermis</taxon>
    </lineage>
</organism>